<dbReference type="PRINTS" id="PR00027">
    <property type="entry name" value="PAIREDBOX"/>
</dbReference>
<proteinExistence type="predicted"/>
<keyword evidence="4" id="KW-0805">Transcription regulation</keyword>
<evidence type="ECO:0000259" key="9">
    <source>
        <dbReference type="PROSITE" id="PS51057"/>
    </source>
</evidence>
<feature type="compositionally biased region" description="Low complexity" evidence="8">
    <location>
        <begin position="167"/>
        <end position="181"/>
    </location>
</feature>
<feature type="compositionally biased region" description="Basic and acidic residues" evidence="8">
    <location>
        <begin position="444"/>
        <end position="469"/>
    </location>
</feature>
<evidence type="ECO:0000256" key="1">
    <source>
        <dbReference type="ARBA" id="ARBA00004123"/>
    </source>
</evidence>
<dbReference type="Pfam" id="PF00292">
    <property type="entry name" value="PAX"/>
    <property type="match status" value="1"/>
</dbReference>
<evidence type="ECO:0000256" key="2">
    <source>
        <dbReference type="ARBA" id="ARBA00022473"/>
    </source>
</evidence>
<evidence type="ECO:0000313" key="10">
    <source>
        <dbReference type="EMBL" id="BFG06652.1"/>
    </source>
</evidence>
<dbReference type="PROSITE" id="PS00034">
    <property type="entry name" value="PAIRED_1"/>
    <property type="match status" value="1"/>
</dbReference>
<dbReference type="GO" id="GO:0000978">
    <property type="term" value="F:RNA polymerase II cis-regulatory region sequence-specific DNA binding"/>
    <property type="evidence" value="ECO:0007669"/>
    <property type="project" value="TreeGrafter"/>
</dbReference>
<dbReference type="InterPro" id="IPR043565">
    <property type="entry name" value="PAX_fam"/>
</dbReference>
<keyword evidence="6" id="KW-0804">Transcription</keyword>
<keyword evidence="7" id="KW-0539">Nucleus</keyword>
<dbReference type="EMBL" id="AP029268">
    <property type="protein sequence ID" value="BFG06652.1"/>
    <property type="molecule type" value="Genomic_DNA"/>
</dbReference>
<dbReference type="InterPro" id="IPR001523">
    <property type="entry name" value="Paired_dom"/>
</dbReference>
<feature type="domain" description="Paired" evidence="9">
    <location>
        <begin position="19"/>
        <end position="162"/>
    </location>
</feature>
<dbReference type="PANTHER" id="PTHR45636:SF41">
    <property type="entry name" value="PAIRED BOX PROTEIN PAX-6-RELATED"/>
    <property type="match status" value="1"/>
</dbReference>
<feature type="compositionally biased region" description="Low complexity" evidence="8">
    <location>
        <begin position="205"/>
        <end position="222"/>
    </location>
</feature>
<feature type="region of interest" description="Disordered" evidence="8">
    <location>
        <begin position="80"/>
        <end position="135"/>
    </location>
</feature>
<dbReference type="PROSITE" id="PS51057">
    <property type="entry name" value="PAIRED_2"/>
    <property type="match status" value="1"/>
</dbReference>
<comment type="subcellular location">
    <subcellularLocation>
        <location evidence="1">Nucleus</location>
    </subcellularLocation>
</comment>
<dbReference type="PANTHER" id="PTHR45636">
    <property type="entry name" value="PAIRED BOX PROTEIN PAX-6-RELATED-RELATED"/>
    <property type="match status" value="1"/>
</dbReference>
<keyword evidence="3" id="KW-0563">Paired box</keyword>
<dbReference type="GO" id="GO:0005634">
    <property type="term" value="C:nucleus"/>
    <property type="evidence" value="ECO:0007669"/>
    <property type="project" value="UniProtKB-SubCell"/>
</dbReference>
<dbReference type="Proteomes" id="UP001500889">
    <property type="component" value="Chromosome dot"/>
</dbReference>
<feature type="compositionally biased region" description="Polar residues" evidence="8">
    <location>
        <begin position="108"/>
        <end position="119"/>
    </location>
</feature>
<feature type="region of interest" description="Disordered" evidence="8">
    <location>
        <begin position="444"/>
        <end position="470"/>
    </location>
</feature>
<feature type="compositionally biased region" description="Low complexity" evidence="8">
    <location>
        <begin position="121"/>
        <end position="135"/>
    </location>
</feature>
<gene>
    <name evidence="10" type="ORF">DMAD_13623</name>
</gene>
<dbReference type="SUPFAM" id="SSF46689">
    <property type="entry name" value="Homeodomain-like"/>
    <property type="match status" value="1"/>
</dbReference>
<dbReference type="GO" id="GO:0000981">
    <property type="term" value="F:DNA-binding transcription factor activity, RNA polymerase II-specific"/>
    <property type="evidence" value="ECO:0007669"/>
    <property type="project" value="TreeGrafter"/>
</dbReference>
<evidence type="ECO:0000313" key="11">
    <source>
        <dbReference type="Proteomes" id="UP001500889"/>
    </source>
</evidence>
<feature type="region of interest" description="Disordered" evidence="8">
    <location>
        <begin position="157"/>
        <end position="245"/>
    </location>
</feature>
<evidence type="ECO:0000256" key="8">
    <source>
        <dbReference type="SAM" id="MobiDB-lite"/>
    </source>
</evidence>
<sequence length="644" mass="68490">MDLSTAYRYNQNMMEYYTCHGGVNQLGGVFVNGRPLPDVVRQRIVELAHNGVRPCDISRQLRVSHGCVSKILSRIVRNKAAEKAKHVHHHQQHHMQHNLSGGHHATESLDSSTGANSDPQAAGVGTSSSSTNSANTTTSAVASAVIAHAPISTSAADSVQDPIGHLNNNSNGTSNGNVSAGPEHRTTGYSINGILGIQHGHHSQNNNNNNNSTNNNNNNNTTDSGFKRKRIDAHDENRDTNIHSDDEAKRQRLGYSGDSIYPNIWSGKWCIKDEHKLLSELGNLTTSSGNNAPSYYEPSNGFSATTISGSGAAPSGNDTSMLYDSIATMSQTQGALYTQTLGTSIGSSSLTPLVPINMHDMKLSSNTVQEQSIAPFYAASIAFENGSYPSIASLDNVANSQAGQGVIAVSESSGPTSICPRTLRNEQNHTESNINSTLLIKEPVVRSDSRDREENAIRSDKNMESEKQNVEQNNHIPLSNLHHITEQQLITSNGSPIANTNTHTSSLILLQPSGGTSSLDVSAVDHRSDVHTNVCSNVGIYATPTVLPSFNHYSTGCSSVVPGTEYAYSSAYSQYGGAYGSYGYSASGGLVNSSYYYEGGQPQSALSQDLRSPLAATRANSLASAASPTGSACTKSETSDIFLV</sequence>
<keyword evidence="5" id="KW-0238">DNA-binding</keyword>
<dbReference type="InterPro" id="IPR036388">
    <property type="entry name" value="WH-like_DNA-bd_sf"/>
</dbReference>
<organism evidence="10 11">
    <name type="scientific">Drosophila madeirensis</name>
    <name type="common">Fruit fly</name>
    <dbReference type="NCBI Taxonomy" id="30013"/>
    <lineage>
        <taxon>Eukaryota</taxon>
        <taxon>Metazoa</taxon>
        <taxon>Ecdysozoa</taxon>
        <taxon>Arthropoda</taxon>
        <taxon>Hexapoda</taxon>
        <taxon>Insecta</taxon>
        <taxon>Pterygota</taxon>
        <taxon>Neoptera</taxon>
        <taxon>Endopterygota</taxon>
        <taxon>Diptera</taxon>
        <taxon>Brachycera</taxon>
        <taxon>Muscomorpha</taxon>
        <taxon>Ephydroidea</taxon>
        <taxon>Drosophilidae</taxon>
        <taxon>Drosophila</taxon>
        <taxon>Sophophora</taxon>
    </lineage>
</organism>
<evidence type="ECO:0000256" key="5">
    <source>
        <dbReference type="ARBA" id="ARBA00023125"/>
    </source>
</evidence>
<keyword evidence="11" id="KW-1185">Reference proteome</keyword>
<evidence type="ECO:0000256" key="6">
    <source>
        <dbReference type="ARBA" id="ARBA00023163"/>
    </source>
</evidence>
<accession>A0AAU9GFT4</accession>
<evidence type="ECO:0000256" key="3">
    <source>
        <dbReference type="ARBA" id="ARBA00022724"/>
    </source>
</evidence>
<name>A0AAU9GFT4_DROMD</name>
<evidence type="ECO:0000256" key="4">
    <source>
        <dbReference type="ARBA" id="ARBA00023015"/>
    </source>
</evidence>
<dbReference type="SMART" id="SM00351">
    <property type="entry name" value="PAX"/>
    <property type="match status" value="1"/>
</dbReference>
<dbReference type="InterPro" id="IPR009057">
    <property type="entry name" value="Homeodomain-like_sf"/>
</dbReference>
<evidence type="ECO:0000256" key="7">
    <source>
        <dbReference type="ARBA" id="ARBA00023242"/>
    </source>
</evidence>
<protein>
    <submittedName>
        <fullName evidence="10">Paired box protein Pax-2-A</fullName>
    </submittedName>
</protein>
<dbReference type="InterPro" id="IPR043182">
    <property type="entry name" value="PAIRED_DNA-bd_dom"/>
</dbReference>
<feature type="compositionally biased region" description="Basic residues" evidence="8">
    <location>
        <begin position="85"/>
        <end position="96"/>
    </location>
</feature>
<keyword evidence="2" id="KW-0217">Developmental protein</keyword>
<reference evidence="10 11" key="1">
    <citation type="submission" date="2024-02" db="EMBL/GenBank/DDBJ databases">
        <title>A chromosome-level genome assembly of Drosophila madeirensis, a fruit fly species endemic to Madeira island.</title>
        <authorList>
            <person name="Tomihara K."/>
            <person name="Llopart A."/>
            <person name="Yamamoto D."/>
        </authorList>
    </citation>
    <scope>NUCLEOTIDE SEQUENCE [LARGE SCALE GENOMIC DNA]</scope>
    <source>
        <strain evidence="10 11">RF1</strain>
    </source>
</reference>
<dbReference type="AlphaFoldDB" id="A0AAU9GFT4"/>
<feature type="compositionally biased region" description="Basic and acidic residues" evidence="8">
    <location>
        <begin position="232"/>
        <end position="245"/>
    </location>
</feature>
<dbReference type="Gene3D" id="1.10.10.10">
    <property type="entry name" value="Winged helix-like DNA-binding domain superfamily/Winged helix DNA-binding domain"/>
    <property type="match status" value="1"/>
</dbReference>